<proteinExistence type="predicted"/>
<dbReference type="Proteomes" id="UP001595907">
    <property type="component" value="Unassembled WGS sequence"/>
</dbReference>
<protein>
    <submittedName>
        <fullName evidence="2">Uncharacterized protein</fullName>
    </submittedName>
</protein>
<keyword evidence="3" id="KW-1185">Reference proteome</keyword>
<organism evidence="2 3">
    <name type="scientific">Ferruginibacter yonginensis</name>
    <dbReference type="NCBI Taxonomy" id="1310416"/>
    <lineage>
        <taxon>Bacteria</taxon>
        <taxon>Pseudomonadati</taxon>
        <taxon>Bacteroidota</taxon>
        <taxon>Chitinophagia</taxon>
        <taxon>Chitinophagales</taxon>
        <taxon>Chitinophagaceae</taxon>
        <taxon>Ferruginibacter</taxon>
    </lineage>
</organism>
<gene>
    <name evidence="2" type="ORF">ACFOWM_07840</name>
</gene>
<name>A0ABV8QR89_9BACT</name>
<comment type="caution">
    <text evidence="2">The sequence shown here is derived from an EMBL/GenBank/DDBJ whole genome shotgun (WGS) entry which is preliminary data.</text>
</comment>
<feature type="chain" id="PRO_5046241672" evidence="1">
    <location>
        <begin position="22"/>
        <end position="107"/>
    </location>
</feature>
<reference evidence="3" key="1">
    <citation type="journal article" date="2019" name="Int. J. Syst. Evol. Microbiol.">
        <title>The Global Catalogue of Microorganisms (GCM) 10K type strain sequencing project: providing services to taxonomists for standard genome sequencing and annotation.</title>
        <authorList>
            <consortium name="The Broad Institute Genomics Platform"/>
            <consortium name="The Broad Institute Genome Sequencing Center for Infectious Disease"/>
            <person name="Wu L."/>
            <person name="Ma J."/>
        </authorList>
    </citation>
    <scope>NUCLEOTIDE SEQUENCE [LARGE SCALE GENOMIC DNA]</scope>
    <source>
        <strain evidence="3">CECT 8289</strain>
    </source>
</reference>
<keyword evidence="1" id="KW-0732">Signal</keyword>
<feature type="signal peptide" evidence="1">
    <location>
        <begin position="1"/>
        <end position="21"/>
    </location>
</feature>
<evidence type="ECO:0000313" key="3">
    <source>
        <dbReference type="Proteomes" id="UP001595907"/>
    </source>
</evidence>
<accession>A0ABV8QR89</accession>
<dbReference type="RefSeq" id="WP_379708565.1">
    <property type="nucleotide sequence ID" value="NZ_JBHSCZ010000002.1"/>
</dbReference>
<evidence type="ECO:0000313" key="2">
    <source>
        <dbReference type="EMBL" id="MFC4262782.1"/>
    </source>
</evidence>
<sequence>MKKLFFAFACVAAATSFVANAMVPVTPTEMVQPFGKIDIKIKNDSGDEVTVLNAGSGGTYRLSKNVTTTIKMDEGDKLYMYEGGKKGKLLLTASADMNGKVQLFSKL</sequence>
<evidence type="ECO:0000256" key="1">
    <source>
        <dbReference type="SAM" id="SignalP"/>
    </source>
</evidence>
<dbReference type="EMBL" id="JBHSCZ010000002">
    <property type="protein sequence ID" value="MFC4262782.1"/>
    <property type="molecule type" value="Genomic_DNA"/>
</dbReference>